<dbReference type="Proteomes" id="UP000243799">
    <property type="component" value="Unassembled WGS sequence"/>
</dbReference>
<protein>
    <submittedName>
        <fullName evidence="3">Uncharacterized protein</fullName>
    </submittedName>
</protein>
<dbReference type="AlphaFoldDB" id="A0A1I1C9B3"/>
<name>A0A1I1C9B3_9PSEU</name>
<accession>A0A1I1C9B3</accession>
<dbReference type="STRING" id="490629.SAMN05216266_12357"/>
<evidence type="ECO:0000256" key="1">
    <source>
        <dbReference type="SAM" id="MobiDB-lite"/>
    </source>
</evidence>
<dbReference type="EMBL" id="FOKG01000023">
    <property type="protein sequence ID" value="SFB59239.1"/>
    <property type="molecule type" value="Genomic_DNA"/>
</dbReference>
<feature type="compositionally biased region" description="Low complexity" evidence="1">
    <location>
        <begin position="233"/>
        <end position="244"/>
    </location>
</feature>
<organism evidence="3 4">
    <name type="scientific">Amycolatopsis marina</name>
    <dbReference type="NCBI Taxonomy" id="490629"/>
    <lineage>
        <taxon>Bacteria</taxon>
        <taxon>Bacillati</taxon>
        <taxon>Actinomycetota</taxon>
        <taxon>Actinomycetes</taxon>
        <taxon>Pseudonocardiales</taxon>
        <taxon>Pseudonocardiaceae</taxon>
        <taxon>Amycolatopsis</taxon>
    </lineage>
</organism>
<sequence>MRLVRLTRRSAMVSEDIRAALAALGRGSTVVGGIALVGARPEGCDEPVDAIVLRPDGIVIVVGVDLPDPAVHLDAPLRDKWKADGWPLVRTDHAVNPATDALALAATVEERIRSMDGASPVIGTVVAVGPYVETVEQPAADLAGRIRVLHPTPTSMLAAIVSLSTAQTPMSVTTVRRLLNTLAPDAPAQNAALLTAEGFPAEPTVQERPPSTPNTGASTHAPAPPAAGPPGDPTAATTSATPGPLAAPRPPSANGTEKPAVARWLPLAALGLLVILLVTAVALAATGSDDEAANATDQPPDPLVQTIDGLPLTTVAVATAGRCAPHATGELQRALRTEDCTGLTRGSFTTTAGGRRVAVSVAELTFTEQARAEEIKQLSDTPGNGAMTDLATETGRWSAPEPGFAGAAYTSDAGAAEVRVVQAGWVDGAADPLDPALVRAAEAGLAVSLTP</sequence>
<dbReference type="OrthoDB" id="3663113at2"/>
<reference evidence="4" key="1">
    <citation type="submission" date="2016-10" db="EMBL/GenBank/DDBJ databases">
        <authorList>
            <person name="Varghese N."/>
            <person name="Submissions S."/>
        </authorList>
    </citation>
    <scope>NUCLEOTIDE SEQUENCE [LARGE SCALE GENOMIC DNA]</scope>
    <source>
        <strain evidence="4">CGMCC 4.3568</strain>
    </source>
</reference>
<evidence type="ECO:0000313" key="3">
    <source>
        <dbReference type="EMBL" id="SFB59239.1"/>
    </source>
</evidence>
<feature type="region of interest" description="Disordered" evidence="1">
    <location>
        <begin position="202"/>
        <end position="257"/>
    </location>
</feature>
<keyword evidence="4" id="KW-1185">Reference proteome</keyword>
<feature type="transmembrane region" description="Helical" evidence="2">
    <location>
        <begin position="264"/>
        <end position="285"/>
    </location>
</feature>
<evidence type="ECO:0000256" key="2">
    <source>
        <dbReference type="SAM" id="Phobius"/>
    </source>
</evidence>
<evidence type="ECO:0000313" key="4">
    <source>
        <dbReference type="Proteomes" id="UP000243799"/>
    </source>
</evidence>
<keyword evidence="2" id="KW-0812">Transmembrane</keyword>
<feature type="compositionally biased region" description="Pro residues" evidence="1">
    <location>
        <begin position="222"/>
        <end position="232"/>
    </location>
</feature>
<proteinExistence type="predicted"/>
<keyword evidence="2" id="KW-0472">Membrane</keyword>
<keyword evidence="2" id="KW-1133">Transmembrane helix</keyword>
<gene>
    <name evidence="3" type="ORF">SAMN05216266_12357</name>
</gene>
<dbReference type="RefSeq" id="WP_091677727.1">
    <property type="nucleotide sequence ID" value="NZ_FOKG01000023.1"/>
</dbReference>